<feature type="compositionally biased region" description="Basic and acidic residues" evidence="2">
    <location>
        <begin position="59"/>
        <end position="74"/>
    </location>
</feature>
<reference evidence="3" key="1">
    <citation type="submission" date="2015-11" db="EMBL/GenBank/DDBJ databases">
        <title>De novo transcriptome assembly of four potential Pierce s Disease insect vectors from Arizona vineyards.</title>
        <authorList>
            <person name="Tassone E.E."/>
        </authorList>
    </citation>
    <scope>NUCLEOTIDE SEQUENCE</scope>
</reference>
<gene>
    <name evidence="3" type="ORF">g.49698</name>
</gene>
<evidence type="ECO:0000256" key="1">
    <source>
        <dbReference type="SAM" id="Coils"/>
    </source>
</evidence>
<dbReference type="EMBL" id="GECZ01026544">
    <property type="protein sequence ID" value="JAS43225.1"/>
    <property type="molecule type" value="Transcribed_RNA"/>
</dbReference>
<dbReference type="AlphaFoldDB" id="A0A1B6EZ47"/>
<organism evidence="3">
    <name type="scientific">Cuerna arida</name>
    <dbReference type="NCBI Taxonomy" id="1464854"/>
    <lineage>
        <taxon>Eukaryota</taxon>
        <taxon>Metazoa</taxon>
        <taxon>Ecdysozoa</taxon>
        <taxon>Arthropoda</taxon>
        <taxon>Hexapoda</taxon>
        <taxon>Insecta</taxon>
        <taxon>Pterygota</taxon>
        <taxon>Neoptera</taxon>
        <taxon>Paraneoptera</taxon>
        <taxon>Hemiptera</taxon>
        <taxon>Auchenorrhyncha</taxon>
        <taxon>Membracoidea</taxon>
        <taxon>Cicadellidae</taxon>
        <taxon>Cicadellinae</taxon>
        <taxon>Proconiini</taxon>
        <taxon>Cuerna</taxon>
    </lineage>
</organism>
<feature type="compositionally biased region" description="Basic and acidic residues" evidence="2">
    <location>
        <begin position="216"/>
        <end position="238"/>
    </location>
</feature>
<feature type="coiled-coil region" evidence="1">
    <location>
        <begin position="298"/>
        <end position="354"/>
    </location>
</feature>
<protein>
    <recommendedName>
        <fullName evidence="4">Coiled-coil domain-containing protein 34</fullName>
    </recommendedName>
</protein>
<evidence type="ECO:0000256" key="2">
    <source>
        <dbReference type="SAM" id="MobiDB-lite"/>
    </source>
</evidence>
<keyword evidence="1" id="KW-0175">Coiled coil</keyword>
<accession>A0A1B6EZ47</accession>
<evidence type="ECO:0000313" key="3">
    <source>
        <dbReference type="EMBL" id="JAS43225.1"/>
    </source>
</evidence>
<feature type="region of interest" description="Disordered" evidence="2">
    <location>
        <begin position="216"/>
        <end position="287"/>
    </location>
</feature>
<feature type="region of interest" description="Disordered" evidence="2">
    <location>
        <begin position="19"/>
        <end position="103"/>
    </location>
</feature>
<feature type="non-terminal residue" evidence="3">
    <location>
        <position position="357"/>
    </location>
</feature>
<sequence>MTYSCDSDDGFKEPYYDFDSELSTGVGRRPRVNFHDAGGGEGDTPRVKPRPKSACSANGRRDRLRSLTRGEVHSKPTRCNSALGIRRGDGRRGHHSCVELSPSSDDVPPVDKSCIRNFRRSLKLLGLQLEGFDLGAGEHSPKPDIKNAKSKVNSLVTRRTVSLEDLHEAVVRVGFPLSSETSREGERHRQVLAKAIYEEWYFKKQEEEFKRKQEARRQQKVKQWEMQHRRCEQMRKSQESYTEWLHKKRKQQQDQLKGPKGPTRPILPSSSVTPERARSAYESWKKEKEKAIKKKQEAIKYQQKIMEENSNKEDAERAYQEWKKRADKEWFAKLRDVERKLKELEKEEEKKFLEKKK</sequence>
<feature type="compositionally biased region" description="Basic and acidic residues" evidence="2">
    <location>
        <begin position="275"/>
        <end position="287"/>
    </location>
</feature>
<proteinExistence type="predicted"/>
<evidence type="ECO:0008006" key="4">
    <source>
        <dbReference type="Google" id="ProtNLM"/>
    </source>
</evidence>
<name>A0A1B6EZ47_9HEMI</name>